<evidence type="ECO:0000256" key="4">
    <source>
        <dbReference type="ARBA" id="ARBA00022723"/>
    </source>
</evidence>
<protein>
    <recommendedName>
        <fullName evidence="10">E3 ubiquitin-protein ligase</fullName>
        <ecNumber evidence="10">2.3.2.27</ecNumber>
    </recommendedName>
</protein>
<dbReference type="EMBL" id="CATOUU010000646">
    <property type="protein sequence ID" value="CAI9937355.1"/>
    <property type="molecule type" value="Genomic_DNA"/>
</dbReference>
<reference evidence="12" key="1">
    <citation type="submission" date="2023-06" db="EMBL/GenBank/DDBJ databases">
        <authorList>
            <person name="Kurt Z."/>
        </authorList>
    </citation>
    <scope>NUCLEOTIDE SEQUENCE</scope>
</reference>
<evidence type="ECO:0000256" key="5">
    <source>
        <dbReference type="ARBA" id="ARBA00022771"/>
    </source>
</evidence>
<organism evidence="12">
    <name type="scientific">Hexamita inflata</name>
    <dbReference type="NCBI Taxonomy" id="28002"/>
    <lineage>
        <taxon>Eukaryota</taxon>
        <taxon>Metamonada</taxon>
        <taxon>Diplomonadida</taxon>
        <taxon>Hexamitidae</taxon>
        <taxon>Hexamitinae</taxon>
        <taxon>Hexamita</taxon>
    </lineage>
</organism>
<sequence length="1558" mass="180466">MSIQQSIRNEIDSDQLIILFGQKVLRLNSCNNPKQVMLYLEKLYQQLPRAVCGKIMNNVMAVKCETCSSDPFSIYCLECFEEEHHRGHKYQFKSAHGMCDCGFRFSIKEEAFCSKHYGSHVLKPLSEFSQYFDLAKVAEFIYELFVEYLNCIQNNNESKALQIQVLITQLFYTYPMDAFRRIITNLLFSSIKQINSPSDLTKDIDIKQMICPFVDIPQMMTDFKNKQDFSQYPLIALFSHLETLVNYQPLVSVHEITRHLVNDQISEPAYRSILLYYFYLKNDDLVKSTMLPLLEKQVGAKAVKTLWASAPVQLCSNIHLDDLHTIMFTVTELTGYLSAQLLLANLTPDESYQQLQCSGLEQFLLTGLNELKQLTSDDNIVSLAHQKLLQALQMYKTLPELKPDADKVIIFELYNLKYKLLAEIYASSNVHYTAVQLSNPLVCFIYFLSMMPRSNTCLPRRRDQDCIEDDDTLVKNLHLISHENIKSFNFAWSAYCSAVVGTEFDRVIDLQSKIVRTNEEIKVELVKEAVNGLKIIENVLQTCLQFVLVNSTKNKNHFQYATNNYLPQAACTWGYHNAQPLIVSDVDEAQSVTYFVYNSYIPVISMMINAHEHYVKNSCDNGVKTAKMISNLLAKIRFTNQLPKYNTYIMHTFVMRSLLTHAMYVTNGFTRLGDTNKILNRFYAPEMCYCMNIYHYYNVLQQLLIEANPDHFIFQIFEIYGFAHPQTGKYTDRVVKNDPEGSDRMHRILQRLICDLVTITYKDQTVSSPSQMKEKFVIHAFLQNFKPTEKVLNTYLEEVPFHNADSFKQMYSELADKIEQNVVSTDLYQSQQTASYYQLNTKVLQQISIFDSFYNTLPQFTYNYQKYAELTKFDRITPGEIQNKPIICPAVFEHELVIQAVMQLTWLYLNSVHSFNETSQELILIFVALRQILIKSEISNFKLFNNEIITSQQIKLKLNILLQNGQIPAQLKQIIEIIVKQEQEQEKSKINVSDKMKQLKIKQNNTKSELLHITEDAIQNNIESNNEFDEELVKNIKLIQQFDSCCSICTGSENEKILSQYCYILPDSILQQQLQNDNEVQPLSIPKFSITTNKKDTLTQKMENEEEQFNMIIHTCTHRIHSECYKDEKSCAICRQSCNVILPAIGCENISLRQISTIIKSINLPFAQETEDFEEIRDQLKRFAESFQCVGIDLEILKNVLKVDLESAEATQKLLKLNIINYMESLVSFLVRLIYQNIKQFAIRQSLDVFSDIQQKERVYKELLSVISSLMLLALQIFNYLVDKLDQDYFYYESNVPSKTICDQIKRSILFNNEYSYALEPQIIKDCLAVFRVSKFDPALFAQLSNTHEDNIAALLSTPFKHLVTDQLSDPSEYYSSLKFAQRCQLIASISQPSLSTVNPISPFKLNLAEFFKMDYVSLIKTFNKRKCACNSPAHLICLYCGQTICSTCLSADHINQHCLTCQTNPVWFVVERNLLVFCLRDSNVYFTGAPYLDENNEDDCQRLKKVPIYLNGTLINQLKRTMLWKLEYKSDAQSGIDMDRIVSVVRGWFNVKDTEEE</sequence>
<dbReference type="PANTHER" id="PTHR21497">
    <property type="entry name" value="UBIQUITIN LIGASE E3 ALPHA-RELATED"/>
    <property type="match status" value="1"/>
</dbReference>
<name>A0AA86PKC5_9EUKA</name>
<evidence type="ECO:0000313" key="14">
    <source>
        <dbReference type="Proteomes" id="UP001642409"/>
    </source>
</evidence>
<dbReference type="GO" id="GO:0016874">
    <property type="term" value="F:ligase activity"/>
    <property type="evidence" value="ECO:0007669"/>
    <property type="project" value="UniProtKB-KW"/>
</dbReference>
<reference evidence="13 14" key="2">
    <citation type="submission" date="2024-07" db="EMBL/GenBank/DDBJ databases">
        <authorList>
            <person name="Akdeniz Z."/>
        </authorList>
    </citation>
    <scope>NUCLEOTIDE SEQUENCE [LARGE SCALE GENOMIC DNA]</scope>
</reference>
<dbReference type="InterPro" id="IPR003126">
    <property type="entry name" value="Znf_UBR"/>
</dbReference>
<keyword evidence="4 10" id="KW-0479">Metal-binding</keyword>
<evidence type="ECO:0000256" key="8">
    <source>
        <dbReference type="ARBA" id="ARBA00046341"/>
    </source>
</evidence>
<dbReference type="SMART" id="SM00396">
    <property type="entry name" value="ZnF_UBR1"/>
    <property type="match status" value="1"/>
</dbReference>
<dbReference type="EC" id="2.3.2.27" evidence="10"/>
<evidence type="ECO:0000256" key="3">
    <source>
        <dbReference type="ARBA" id="ARBA00022679"/>
    </source>
</evidence>
<dbReference type="GO" id="GO:0000151">
    <property type="term" value="C:ubiquitin ligase complex"/>
    <property type="evidence" value="ECO:0007669"/>
    <property type="project" value="TreeGrafter"/>
</dbReference>
<dbReference type="PROSITE" id="PS51157">
    <property type="entry name" value="ZF_UBR"/>
    <property type="match status" value="1"/>
</dbReference>
<dbReference type="GO" id="GO:0008270">
    <property type="term" value="F:zinc ion binding"/>
    <property type="evidence" value="ECO:0007669"/>
    <property type="project" value="UniProtKB-UniRule"/>
</dbReference>
<comment type="similarity">
    <text evidence="8 10">Belongs to the E3 ubiquitin-protein ligase UBR1-like family.</text>
</comment>
<dbReference type="GO" id="GO:0016567">
    <property type="term" value="P:protein ubiquitination"/>
    <property type="evidence" value="ECO:0007669"/>
    <property type="project" value="UniProtKB-UniRule"/>
</dbReference>
<keyword evidence="5 10" id="KW-0863">Zinc-finger</keyword>
<dbReference type="InterPro" id="IPR044046">
    <property type="entry name" value="E3_ligase_UBR-like_C"/>
</dbReference>
<proteinExistence type="inferred from homology"/>
<dbReference type="PANTHER" id="PTHR21497:SF24">
    <property type="entry name" value="E3 UBIQUITIN-PROTEIN LIGASE UBR1"/>
    <property type="match status" value="1"/>
</dbReference>
<dbReference type="GO" id="GO:0061630">
    <property type="term" value="F:ubiquitin protein ligase activity"/>
    <property type="evidence" value="ECO:0007669"/>
    <property type="project" value="UniProtKB-UniRule"/>
</dbReference>
<dbReference type="GO" id="GO:0005737">
    <property type="term" value="C:cytoplasm"/>
    <property type="evidence" value="ECO:0007669"/>
    <property type="project" value="TreeGrafter"/>
</dbReference>
<comment type="pathway">
    <text evidence="2 10">Protein modification; protein ubiquitination.</text>
</comment>
<evidence type="ECO:0000256" key="2">
    <source>
        <dbReference type="ARBA" id="ARBA00004906"/>
    </source>
</evidence>
<keyword evidence="6 10" id="KW-0833">Ubl conjugation pathway</keyword>
<dbReference type="FunFam" id="2.10.110.30:FF:000002">
    <property type="entry name" value="Putative e3 ubiquitin-protein ligase ubr3"/>
    <property type="match status" value="1"/>
</dbReference>
<evidence type="ECO:0000256" key="7">
    <source>
        <dbReference type="ARBA" id="ARBA00022833"/>
    </source>
</evidence>
<dbReference type="Proteomes" id="UP001642409">
    <property type="component" value="Unassembled WGS sequence"/>
</dbReference>
<evidence type="ECO:0000256" key="10">
    <source>
        <dbReference type="RuleBase" id="RU366018"/>
    </source>
</evidence>
<comment type="catalytic activity">
    <reaction evidence="1 10">
        <text>S-ubiquitinyl-[E2 ubiquitin-conjugating enzyme]-L-cysteine + [acceptor protein]-L-lysine = [E2 ubiquitin-conjugating enzyme]-L-cysteine + N(6)-ubiquitinyl-[acceptor protein]-L-lysine.</text>
        <dbReference type="EC" id="2.3.2.27"/>
    </reaction>
</comment>
<dbReference type="Gene3D" id="2.10.110.30">
    <property type="match status" value="1"/>
</dbReference>
<feature type="zinc finger region" description="UBR-type" evidence="9">
    <location>
        <begin position="50"/>
        <end position="118"/>
    </location>
</feature>
<comment type="caution">
    <text evidence="12">The sequence shown here is derived from an EMBL/GenBank/DDBJ whole genome shotgun (WGS) entry which is preliminary data.</text>
</comment>
<dbReference type="CDD" id="cd19670">
    <property type="entry name" value="UBR-box_UBR1_2_3"/>
    <property type="match status" value="1"/>
</dbReference>
<feature type="domain" description="UBR-type" evidence="11">
    <location>
        <begin position="50"/>
        <end position="118"/>
    </location>
</feature>
<dbReference type="InterPro" id="IPR039164">
    <property type="entry name" value="UBR1-like"/>
</dbReference>
<evidence type="ECO:0000256" key="1">
    <source>
        <dbReference type="ARBA" id="ARBA00000900"/>
    </source>
</evidence>
<dbReference type="Pfam" id="PF18995">
    <property type="entry name" value="PRT6_C"/>
    <property type="match status" value="1"/>
</dbReference>
<comment type="function">
    <text evidence="10">Ubiquitin ligase protein which is a component of the N-end rule pathway. Recognizes and binds to proteins bearing specific N-terminal residues that are destabilizing according to the N-end rule, leading to their ubiquitination and subsequent degradation.</text>
</comment>
<keyword evidence="14" id="KW-1185">Reference proteome</keyword>
<keyword evidence="3 10" id="KW-0808">Transferase</keyword>
<keyword evidence="13" id="KW-0436">Ligase</keyword>
<accession>A0AA86PKC5</accession>
<evidence type="ECO:0000313" key="12">
    <source>
        <dbReference type="EMBL" id="CAI9937355.1"/>
    </source>
</evidence>
<dbReference type="Pfam" id="PF02207">
    <property type="entry name" value="zf-UBR"/>
    <property type="match status" value="1"/>
</dbReference>
<evidence type="ECO:0000256" key="9">
    <source>
        <dbReference type="PROSITE-ProRule" id="PRU00508"/>
    </source>
</evidence>
<dbReference type="EMBL" id="CAXDID020000118">
    <property type="protein sequence ID" value="CAL6030769.1"/>
    <property type="molecule type" value="Genomic_DNA"/>
</dbReference>
<evidence type="ECO:0000259" key="11">
    <source>
        <dbReference type="PROSITE" id="PS51157"/>
    </source>
</evidence>
<gene>
    <name evidence="12" type="ORF">HINF_LOCUS25000</name>
    <name evidence="13" type="ORF">HINF_LOCUS33646</name>
</gene>
<dbReference type="GO" id="GO:0071596">
    <property type="term" value="P:ubiquitin-dependent protein catabolic process via the N-end rule pathway"/>
    <property type="evidence" value="ECO:0007669"/>
    <property type="project" value="UniProtKB-UniRule"/>
</dbReference>
<keyword evidence="7 10" id="KW-0862">Zinc</keyword>
<evidence type="ECO:0000256" key="6">
    <source>
        <dbReference type="ARBA" id="ARBA00022786"/>
    </source>
</evidence>
<evidence type="ECO:0000313" key="13">
    <source>
        <dbReference type="EMBL" id="CAL6030769.1"/>
    </source>
</evidence>